<proteinExistence type="predicted"/>
<protein>
    <submittedName>
        <fullName evidence="1">Uncharacterized protein</fullName>
    </submittedName>
</protein>
<accession>A0ACC3MRA6</accession>
<dbReference type="EMBL" id="JAUTXU010000180">
    <property type="protein sequence ID" value="KAK3700763.1"/>
    <property type="molecule type" value="Genomic_DNA"/>
</dbReference>
<evidence type="ECO:0000313" key="1">
    <source>
        <dbReference type="EMBL" id="KAK3700763.1"/>
    </source>
</evidence>
<keyword evidence="2" id="KW-1185">Reference proteome</keyword>
<sequence length="339" mass="36857">MPSILSAFLSACALLMTTASARAVPASDTISPRGVYPFDQVVAFGDELSDNGNGSFKHGIAGDPANVYGFGTWTNGPTAVQYLAGLLKVPLTDYAFGGCCGGESFGATIDNAYTAAAAKWNGKPVPSVADQIRKDYTNPAPASIKRSLQFIWTGQNDLSLHTDAFWEGDPKNAEFANQIAQRIVREAEELARKGAPYVFVANIYPKHRAPVTTKYLCQDGGCVDTFGKIIQSANAAIKAKLSKSKHSGKFIYYDVFSYMNNLMDNKNKFGLTESLSSICDGDASSPNTKWDKCVKGSYTWQGAEKFYWMNYIQPTAHVNRLIAGDMKATVDRFFSKGSR</sequence>
<name>A0ACC3MRA6_9PEZI</name>
<evidence type="ECO:0000313" key="2">
    <source>
        <dbReference type="Proteomes" id="UP001281147"/>
    </source>
</evidence>
<organism evidence="1 2">
    <name type="scientific">Vermiconidia calcicola</name>
    <dbReference type="NCBI Taxonomy" id="1690605"/>
    <lineage>
        <taxon>Eukaryota</taxon>
        <taxon>Fungi</taxon>
        <taxon>Dikarya</taxon>
        <taxon>Ascomycota</taxon>
        <taxon>Pezizomycotina</taxon>
        <taxon>Dothideomycetes</taxon>
        <taxon>Dothideomycetidae</taxon>
        <taxon>Mycosphaerellales</taxon>
        <taxon>Extremaceae</taxon>
        <taxon>Vermiconidia</taxon>
    </lineage>
</organism>
<gene>
    <name evidence="1" type="ORF">LTR37_015735</name>
</gene>
<reference evidence="1" key="1">
    <citation type="submission" date="2023-07" db="EMBL/GenBank/DDBJ databases">
        <title>Black Yeasts Isolated from many extreme environments.</title>
        <authorList>
            <person name="Coleine C."/>
            <person name="Stajich J.E."/>
            <person name="Selbmann L."/>
        </authorList>
    </citation>
    <scope>NUCLEOTIDE SEQUENCE</scope>
    <source>
        <strain evidence="1">CCFEE 5714</strain>
    </source>
</reference>
<dbReference type="Proteomes" id="UP001281147">
    <property type="component" value="Unassembled WGS sequence"/>
</dbReference>
<comment type="caution">
    <text evidence="1">The sequence shown here is derived from an EMBL/GenBank/DDBJ whole genome shotgun (WGS) entry which is preliminary data.</text>
</comment>